<protein>
    <submittedName>
        <fullName evidence="1">Uncharacterized protein</fullName>
    </submittedName>
</protein>
<dbReference type="AlphaFoldDB" id="C8S3M5"/>
<accession>C8S3M5</accession>
<dbReference type="Proteomes" id="UP000010121">
    <property type="component" value="Unassembled WGS sequence"/>
</dbReference>
<sequence>MLEGQNLVFQFLPGYGDRRWNQDVLAFVKRSGGRLREAADAIVTLIQNGEEQPVAAIEFCGALPAGNQAWQRHGRAFSFAHADVPYFFVAELGGFELDADRGLKAERMPNPAIPFSFFAMTRYHGSVCLPVYEANAGATEETIQRFGPIFGKENFLEFLRLAVLGLPTEQAASRLGEKCVALVKLLADSKKRNDGLTGVQWKSAHDAVMAGQSLPDFLNINARLAWKKTTSIKSLTVSASAFMAIGAKEAFGLTSKALPLSFVPKEHRSRFSAKAKALYPDISEHFLAWLDNDNRNLAIAWVTGFKPGGEDGRPDRGLSPFARMLVGDECDLLTFVYGPAPVAHWNELARNPVALARDNGLWEAVLGVSDAVLVDSATKPAALPRGYLKDAWAAVLKEEDIPLMVEARVRSFGEQDVDTALHVAFESLGADVVFEGMCNPPGGDWSGISFRWDSAESEHRWLTLPRVSAEGAKRPDHVFAVFGHSDRPVCLCIESKELARSLDANIGPRLKRYTEALFESAPSISRGEKIAPWAIY</sequence>
<dbReference type="eggNOG" id="ENOG502Z9AB">
    <property type="taxonomic scope" value="Bacteria"/>
</dbReference>
<reference evidence="1 2" key="1">
    <citation type="submission" date="2009-08" db="EMBL/GenBank/DDBJ databases">
        <title>The draft genome of Rhodobacter sp. SW2.</title>
        <authorList>
            <consortium name="US DOE Joint Genome Institute (JGI-PGF)"/>
            <person name="Lucas S."/>
            <person name="Copeland A."/>
            <person name="Lapidus A."/>
            <person name="Glavina del Rio T."/>
            <person name="Tice H."/>
            <person name="Bruce D."/>
            <person name="Goodwin L."/>
            <person name="Pitluck S."/>
            <person name="Larimer F."/>
            <person name="Land M.L."/>
            <person name="Hauser L."/>
            <person name="Emerson D."/>
        </authorList>
    </citation>
    <scope>NUCLEOTIDE SEQUENCE [LARGE SCALE GENOMIC DNA]</scope>
    <source>
        <strain evidence="1 2">SW2</strain>
    </source>
</reference>
<name>C8S3M5_9RHOB</name>
<dbReference type="EMBL" id="ACYY01000020">
    <property type="protein sequence ID" value="EEW24357.1"/>
    <property type="molecule type" value="Genomic_DNA"/>
</dbReference>
<evidence type="ECO:0000313" key="1">
    <source>
        <dbReference type="EMBL" id="EEW24357.1"/>
    </source>
</evidence>
<evidence type="ECO:0000313" key="2">
    <source>
        <dbReference type="Proteomes" id="UP000010121"/>
    </source>
</evidence>
<keyword evidence="2" id="KW-1185">Reference proteome</keyword>
<gene>
    <name evidence="1" type="ORF">Rsw2DRAFT_2653</name>
</gene>
<comment type="caution">
    <text evidence="1">The sequence shown here is derived from an EMBL/GenBank/DDBJ whole genome shotgun (WGS) entry which is preliminary data.</text>
</comment>
<organism evidence="1 2">
    <name type="scientific">Rhodobacter ferrooxidans</name>
    <dbReference type="NCBI Taxonomy" id="371731"/>
    <lineage>
        <taxon>Bacteria</taxon>
        <taxon>Pseudomonadati</taxon>
        <taxon>Pseudomonadota</taxon>
        <taxon>Alphaproteobacteria</taxon>
        <taxon>Rhodobacterales</taxon>
        <taxon>Rhodobacter group</taxon>
        <taxon>Rhodobacter</taxon>
    </lineage>
</organism>
<feature type="non-terminal residue" evidence="1">
    <location>
        <position position="536"/>
    </location>
</feature>
<proteinExistence type="predicted"/>